<dbReference type="InterPro" id="IPR028564">
    <property type="entry name" value="MT_TRM10-typ"/>
</dbReference>
<feature type="compositionally biased region" description="Basic and acidic residues" evidence="9">
    <location>
        <begin position="365"/>
        <end position="390"/>
    </location>
</feature>
<evidence type="ECO:0000256" key="4">
    <source>
        <dbReference type="ARBA" id="ARBA00022679"/>
    </source>
</evidence>
<dbReference type="GO" id="GO:0005634">
    <property type="term" value="C:nucleus"/>
    <property type="evidence" value="ECO:0007669"/>
    <property type="project" value="TreeGrafter"/>
</dbReference>
<evidence type="ECO:0000313" key="12">
    <source>
        <dbReference type="Proteomes" id="UP000028045"/>
    </source>
</evidence>
<dbReference type="EC" id="2.1.1.221" evidence="1"/>
<name>A0A084ARM1_STACB</name>
<dbReference type="PANTHER" id="PTHR13563:SF13">
    <property type="entry name" value="TRNA METHYLTRANSFERASE 10 HOMOLOG A"/>
    <property type="match status" value="1"/>
</dbReference>
<sequence>MSMEISDGVLAEVATSAGLPENEQSTPTSSPAAPGAAPGEAPAEPPMSKNALKRLRRAQAYEAAKDERRQRRKEQRHERKGRKREERAALLAQGVDRSVVYPTKQAGTLVPVALVIDCDFEQYMLDKERVSLAGQLTRSYSDNRLARYKTHLWISGWHGKLRDRFQQVLGNQHKNWKGVGFCEEDYLQCAAQARERMKQKGGEMIGPLQRSADNKATWARDEKDPLPLPDPEPPLNEAFSDVVYLTSDSPYTLDRIEPHTTYVIGGLVDHNREKGLCYRLARERGIRTAKLPIGQFMVMQSRQVLATNHVVEIMLKWLEVEDWGNAFLSVIPKRKGGRLRGAGEDGDGSEAGAGSGRVDGQAQDAETRDGDVEEELAVKEECEVKEKLLDDEPEAKRRRVEHELGTS</sequence>
<evidence type="ECO:0000256" key="3">
    <source>
        <dbReference type="ARBA" id="ARBA00022603"/>
    </source>
</evidence>
<dbReference type="InterPro" id="IPR038459">
    <property type="entry name" value="MT_TRM10-typ_sf"/>
</dbReference>
<keyword evidence="5" id="KW-0949">S-adenosyl-L-methionine</keyword>
<evidence type="ECO:0000256" key="7">
    <source>
        <dbReference type="ARBA" id="ARBA00032166"/>
    </source>
</evidence>
<evidence type="ECO:0000256" key="5">
    <source>
        <dbReference type="ARBA" id="ARBA00022691"/>
    </source>
</evidence>
<dbReference type="Gene3D" id="3.40.1280.30">
    <property type="match status" value="1"/>
</dbReference>
<dbReference type="PROSITE" id="PS51675">
    <property type="entry name" value="SAM_MT_TRM10"/>
    <property type="match status" value="1"/>
</dbReference>
<evidence type="ECO:0000256" key="1">
    <source>
        <dbReference type="ARBA" id="ARBA00012797"/>
    </source>
</evidence>
<evidence type="ECO:0000256" key="9">
    <source>
        <dbReference type="SAM" id="MobiDB-lite"/>
    </source>
</evidence>
<dbReference type="GO" id="GO:0000049">
    <property type="term" value="F:tRNA binding"/>
    <property type="evidence" value="ECO:0007669"/>
    <property type="project" value="TreeGrafter"/>
</dbReference>
<feature type="region of interest" description="Disordered" evidence="9">
    <location>
        <begin position="1"/>
        <end position="88"/>
    </location>
</feature>
<evidence type="ECO:0000259" key="10">
    <source>
        <dbReference type="PROSITE" id="PS51675"/>
    </source>
</evidence>
<dbReference type="InterPro" id="IPR007356">
    <property type="entry name" value="tRNA_m1G_MeTrfase_euk"/>
</dbReference>
<accession>A0A084ARM1</accession>
<dbReference type="OrthoDB" id="278300at2759"/>
<evidence type="ECO:0000313" key="11">
    <source>
        <dbReference type="EMBL" id="KEY67950.1"/>
    </source>
</evidence>
<keyword evidence="12" id="KW-1185">Reference proteome</keyword>
<keyword evidence="3" id="KW-0489">Methyltransferase</keyword>
<dbReference type="CDD" id="cd18089">
    <property type="entry name" value="SPOUT_Trm10-like"/>
    <property type="match status" value="1"/>
</dbReference>
<proteinExistence type="predicted"/>
<protein>
    <recommendedName>
        <fullName evidence="2">tRNA (guanine(9)-N1)-methyltransferase</fullName>
        <ecNumber evidence="1">2.1.1.221</ecNumber>
    </recommendedName>
    <alternativeName>
        <fullName evidence="7">tRNA methyltransferase 10</fullName>
    </alternativeName>
    <alternativeName>
        <fullName evidence="6">tRNA(m1G9)-methyltransferase</fullName>
    </alternativeName>
</protein>
<dbReference type="GO" id="GO:0002939">
    <property type="term" value="P:tRNA N1-guanine methylation"/>
    <property type="evidence" value="ECO:0007669"/>
    <property type="project" value="TreeGrafter"/>
</dbReference>
<evidence type="ECO:0000256" key="2">
    <source>
        <dbReference type="ARBA" id="ARBA00020451"/>
    </source>
</evidence>
<comment type="catalytic activity">
    <reaction evidence="8">
        <text>guanosine(9) in tRNA + S-adenosyl-L-methionine = N(1)-methylguanosine(9) in tRNA + S-adenosyl-L-homocysteine + H(+)</text>
        <dbReference type="Rhea" id="RHEA:43156"/>
        <dbReference type="Rhea" id="RHEA-COMP:10367"/>
        <dbReference type="Rhea" id="RHEA-COMP:10368"/>
        <dbReference type="ChEBI" id="CHEBI:15378"/>
        <dbReference type="ChEBI" id="CHEBI:57856"/>
        <dbReference type="ChEBI" id="CHEBI:59789"/>
        <dbReference type="ChEBI" id="CHEBI:73542"/>
        <dbReference type="ChEBI" id="CHEBI:74269"/>
        <dbReference type="EC" id="2.1.1.221"/>
    </reaction>
</comment>
<dbReference type="GO" id="GO:0052905">
    <property type="term" value="F:tRNA (guanosine(9)-N1)-methyltransferase activity"/>
    <property type="evidence" value="ECO:0007669"/>
    <property type="project" value="UniProtKB-EC"/>
</dbReference>
<keyword evidence="4" id="KW-0808">Transferase</keyword>
<feature type="compositionally biased region" description="Low complexity" evidence="9">
    <location>
        <begin position="31"/>
        <end position="42"/>
    </location>
</feature>
<evidence type="ECO:0000256" key="6">
    <source>
        <dbReference type="ARBA" id="ARBA00031792"/>
    </source>
</evidence>
<dbReference type="AlphaFoldDB" id="A0A084ARM1"/>
<feature type="region of interest" description="Disordered" evidence="9">
    <location>
        <begin position="212"/>
        <end position="233"/>
    </location>
</feature>
<reference evidence="11 12" key="1">
    <citation type="journal article" date="2014" name="BMC Genomics">
        <title>Comparative genome sequencing reveals chemotype-specific gene clusters in the toxigenic black mold Stachybotrys.</title>
        <authorList>
            <person name="Semeiks J."/>
            <person name="Borek D."/>
            <person name="Otwinowski Z."/>
            <person name="Grishin N.V."/>
        </authorList>
    </citation>
    <scope>NUCLEOTIDE SEQUENCE [LARGE SCALE GENOMIC DNA]</scope>
    <source>
        <strain evidence="12">CBS 109288 / IBT 7711</strain>
    </source>
</reference>
<organism evidence="11 12">
    <name type="scientific">Stachybotrys chartarum (strain CBS 109288 / IBT 7711)</name>
    <name type="common">Toxic black mold</name>
    <name type="synonym">Stilbospora chartarum</name>
    <dbReference type="NCBI Taxonomy" id="1280523"/>
    <lineage>
        <taxon>Eukaryota</taxon>
        <taxon>Fungi</taxon>
        <taxon>Dikarya</taxon>
        <taxon>Ascomycota</taxon>
        <taxon>Pezizomycotina</taxon>
        <taxon>Sordariomycetes</taxon>
        <taxon>Hypocreomycetidae</taxon>
        <taxon>Hypocreales</taxon>
        <taxon>Stachybotryaceae</taxon>
        <taxon>Stachybotrys</taxon>
    </lineage>
</organism>
<dbReference type="Proteomes" id="UP000028045">
    <property type="component" value="Unassembled WGS sequence"/>
</dbReference>
<feature type="compositionally biased region" description="Basic residues" evidence="9">
    <location>
        <begin position="70"/>
        <end position="82"/>
    </location>
</feature>
<gene>
    <name evidence="11" type="ORF">S7711_02158</name>
</gene>
<feature type="domain" description="SAM-dependent MTase TRM10-type" evidence="10">
    <location>
        <begin position="96"/>
        <end position="338"/>
    </location>
</feature>
<dbReference type="PANTHER" id="PTHR13563">
    <property type="entry name" value="TRNA (GUANINE-9-) METHYLTRANSFERASE"/>
    <property type="match status" value="1"/>
</dbReference>
<dbReference type="HOGENOM" id="CLU_034384_0_0_1"/>
<dbReference type="EMBL" id="KL648598">
    <property type="protein sequence ID" value="KEY67950.1"/>
    <property type="molecule type" value="Genomic_DNA"/>
</dbReference>
<evidence type="ECO:0000256" key="8">
    <source>
        <dbReference type="ARBA" id="ARBA00048434"/>
    </source>
</evidence>
<feature type="region of interest" description="Disordered" evidence="9">
    <location>
        <begin position="337"/>
        <end position="407"/>
    </location>
</feature>